<dbReference type="InterPro" id="IPR013762">
    <property type="entry name" value="Integrase-like_cat_sf"/>
</dbReference>
<feature type="domain" description="Tyr recombinase" evidence="4">
    <location>
        <begin position="132"/>
        <end position="310"/>
    </location>
</feature>
<sequence>MKRSYSGELVKEQSAPPPPERTLLQALNYKYSKLAQLVKVGERSPNTLKRWKVTKNKLRAFLHFTFHKWDISLSQVHSSLCDDFLQFLLVQHGIKKNTAMKYLKNTKELLTIADRKEWLNKNPWAGFKTTYKQPPRLCLTMPEIIRLSRKSFIPRLDHVRNVFLFACFTGYAFQEVQDLRRDMIFIGNDGKRWIKIDRLKTGNPECLPLLPIPAAIVDMYVDDPYCIANNCLLPVRSYQHYNGYLKEVGDICEIGVTLSTHVARHTFATTVCLDNGIPLETVSKMLGHTNIRTTQIYARVSNRNISVNMSDLEKKLFTVKGELKVVEMQHLLSQWEDPAIAV</sequence>
<evidence type="ECO:0000313" key="6">
    <source>
        <dbReference type="Proteomes" id="UP001485459"/>
    </source>
</evidence>
<dbReference type="PROSITE" id="PS51898">
    <property type="entry name" value="TYR_RECOMBINASE"/>
    <property type="match status" value="1"/>
</dbReference>
<keyword evidence="3" id="KW-0233">DNA recombination</keyword>
<dbReference type="Pfam" id="PF00589">
    <property type="entry name" value="Phage_integrase"/>
    <property type="match status" value="1"/>
</dbReference>
<accession>A0ABZ2YLQ0</accession>
<reference evidence="6" key="1">
    <citation type="submission" date="2024-03" db="EMBL/GenBank/DDBJ databases">
        <title>Chitinophaga horti sp. nov., isolated from garden soil.</title>
        <authorList>
            <person name="Lee D.S."/>
            <person name="Han D.M."/>
            <person name="Baek J.H."/>
            <person name="Choi D.G."/>
            <person name="Jeon J.H."/>
            <person name="Jeon C.O."/>
        </authorList>
    </citation>
    <scope>NUCLEOTIDE SEQUENCE [LARGE SCALE GENOMIC DNA]</scope>
    <source>
        <strain evidence="6">GPA1</strain>
    </source>
</reference>
<dbReference type="EMBL" id="CP149822">
    <property type="protein sequence ID" value="WZN40675.1"/>
    <property type="molecule type" value="Genomic_DNA"/>
</dbReference>
<dbReference type="InterPro" id="IPR002104">
    <property type="entry name" value="Integrase_catalytic"/>
</dbReference>
<evidence type="ECO:0000256" key="2">
    <source>
        <dbReference type="ARBA" id="ARBA00023125"/>
    </source>
</evidence>
<dbReference type="Gene3D" id="1.10.443.10">
    <property type="entry name" value="Intergrase catalytic core"/>
    <property type="match status" value="1"/>
</dbReference>
<dbReference type="InterPro" id="IPR011010">
    <property type="entry name" value="DNA_brk_join_enz"/>
</dbReference>
<protein>
    <submittedName>
        <fullName evidence="5">Site-specific integrase</fullName>
    </submittedName>
</protein>
<gene>
    <name evidence="5" type="ORF">WJU16_22185</name>
</gene>
<evidence type="ECO:0000313" key="5">
    <source>
        <dbReference type="EMBL" id="WZN40675.1"/>
    </source>
</evidence>
<keyword evidence="2" id="KW-0238">DNA-binding</keyword>
<evidence type="ECO:0000256" key="1">
    <source>
        <dbReference type="ARBA" id="ARBA00008857"/>
    </source>
</evidence>
<evidence type="ECO:0000259" key="4">
    <source>
        <dbReference type="PROSITE" id="PS51898"/>
    </source>
</evidence>
<dbReference type="PANTHER" id="PTHR30349:SF64">
    <property type="entry name" value="PROPHAGE INTEGRASE INTD-RELATED"/>
    <property type="match status" value="1"/>
</dbReference>
<dbReference type="Proteomes" id="UP001485459">
    <property type="component" value="Chromosome"/>
</dbReference>
<dbReference type="Gene3D" id="1.10.150.130">
    <property type="match status" value="1"/>
</dbReference>
<comment type="similarity">
    <text evidence="1">Belongs to the 'phage' integrase family.</text>
</comment>
<dbReference type="CDD" id="cd01185">
    <property type="entry name" value="INTN1_C_like"/>
    <property type="match status" value="1"/>
</dbReference>
<dbReference type="InterPro" id="IPR050090">
    <property type="entry name" value="Tyrosine_recombinase_XerCD"/>
</dbReference>
<dbReference type="RefSeq" id="WP_341835589.1">
    <property type="nucleotide sequence ID" value="NZ_CP149822.1"/>
</dbReference>
<evidence type="ECO:0000256" key="3">
    <source>
        <dbReference type="ARBA" id="ARBA00023172"/>
    </source>
</evidence>
<dbReference type="PANTHER" id="PTHR30349">
    <property type="entry name" value="PHAGE INTEGRASE-RELATED"/>
    <property type="match status" value="1"/>
</dbReference>
<organism evidence="5 6">
    <name type="scientific">Chitinophaga pollutisoli</name>
    <dbReference type="NCBI Taxonomy" id="3133966"/>
    <lineage>
        <taxon>Bacteria</taxon>
        <taxon>Pseudomonadati</taxon>
        <taxon>Bacteroidota</taxon>
        <taxon>Chitinophagia</taxon>
        <taxon>Chitinophagales</taxon>
        <taxon>Chitinophagaceae</taxon>
        <taxon>Chitinophaga</taxon>
    </lineage>
</organism>
<name>A0ABZ2YLQ0_9BACT</name>
<dbReference type="InterPro" id="IPR010998">
    <property type="entry name" value="Integrase_recombinase_N"/>
</dbReference>
<proteinExistence type="inferred from homology"/>
<dbReference type="SUPFAM" id="SSF56349">
    <property type="entry name" value="DNA breaking-rejoining enzymes"/>
    <property type="match status" value="1"/>
</dbReference>
<dbReference type="InterPro" id="IPR025269">
    <property type="entry name" value="SAM-like_dom"/>
</dbReference>
<keyword evidence="6" id="KW-1185">Reference proteome</keyword>
<dbReference type="Pfam" id="PF13102">
    <property type="entry name" value="Phage_int_SAM_5"/>
    <property type="match status" value="1"/>
</dbReference>